<dbReference type="FunFam" id="2.70.150.10:FF:000002">
    <property type="entry name" value="Copper-transporting ATPase 1, putative"/>
    <property type="match status" value="1"/>
</dbReference>
<evidence type="ECO:0000256" key="9">
    <source>
        <dbReference type="ARBA" id="ARBA00023136"/>
    </source>
</evidence>
<dbReference type="GO" id="GO:0016887">
    <property type="term" value="F:ATP hydrolysis activity"/>
    <property type="evidence" value="ECO:0007669"/>
    <property type="project" value="InterPro"/>
</dbReference>
<evidence type="ECO:0000256" key="11">
    <source>
        <dbReference type="ARBA" id="ARBA00049338"/>
    </source>
</evidence>
<keyword evidence="12" id="KW-1003">Cell membrane</keyword>
<dbReference type="InterPro" id="IPR008250">
    <property type="entry name" value="ATPase_P-typ_transduc_dom_A_sf"/>
</dbReference>
<keyword evidence="6" id="KW-1278">Translocase</keyword>
<comment type="caution">
    <text evidence="14">The sequence shown here is derived from an EMBL/GenBank/DDBJ whole genome shotgun (WGS) entry which is preliminary data.</text>
</comment>
<dbReference type="GO" id="GO:0005524">
    <property type="term" value="F:ATP binding"/>
    <property type="evidence" value="ECO:0007669"/>
    <property type="project" value="UniProtKB-UniRule"/>
</dbReference>
<keyword evidence="7 12" id="KW-1133">Transmembrane helix</keyword>
<dbReference type="InterPro" id="IPR051014">
    <property type="entry name" value="Cation_Transport_ATPase_IB"/>
</dbReference>
<keyword evidence="8" id="KW-0813">Transport</keyword>
<dbReference type="EMBL" id="JXKG01000021">
    <property type="protein sequence ID" value="OJG14278.1"/>
    <property type="molecule type" value="Genomic_DNA"/>
</dbReference>
<feature type="transmembrane region" description="Helical" evidence="12">
    <location>
        <begin position="234"/>
        <end position="252"/>
    </location>
</feature>
<dbReference type="PRINTS" id="PR00119">
    <property type="entry name" value="CATATPASE"/>
</dbReference>
<evidence type="ECO:0000313" key="15">
    <source>
        <dbReference type="Proteomes" id="UP000182835"/>
    </source>
</evidence>
<dbReference type="SFLD" id="SFLDG00002">
    <property type="entry name" value="C1.7:_P-type_atpase_like"/>
    <property type="match status" value="1"/>
</dbReference>
<dbReference type="PANTHER" id="PTHR48085:SF5">
    <property type="entry name" value="CADMIUM_ZINC-TRANSPORTING ATPASE HMA4-RELATED"/>
    <property type="match status" value="1"/>
</dbReference>
<dbReference type="SUPFAM" id="SSF81665">
    <property type="entry name" value="Calcium ATPase, transmembrane domain M"/>
    <property type="match status" value="1"/>
</dbReference>
<feature type="transmembrane region" description="Helical" evidence="12">
    <location>
        <begin position="592"/>
        <end position="609"/>
    </location>
</feature>
<evidence type="ECO:0000256" key="8">
    <source>
        <dbReference type="ARBA" id="ARBA00023065"/>
    </source>
</evidence>
<protein>
    <recommendedName>
        <fullName evidence="10">Cd(2+)-exporting ATPase</fullName>
        <ecNumber evidence="10">7.2.2.21</ecNumber>
    </recommendedName>
</protein>
<dbReference type="PRINTS" id="PR00941">
    <property type="entry name" value="CDATPASE"/>
</dbReference>
<dbReference type="NCBIfam" id="TIGR01511">
    <property type="entry name" value="ATPase-IB1_Cu"/>
    <property type="match status" value="1"/>
</dbReference>
<dbReference type="InterPro" id="IPR023214">
    <property type="entry name" value="HAD_sf"/>
</dbReference>
<evidence type="ECO:0000256" key="12">
    <source>
        <dbReference type="RuleBase" id="RU362081"/>
    </source>
</evidence>
<evidence type="ECO:0000256" key="6">
    <source>
        <dbReference type="ARBA" id="ARBA00022967"/>
    </source>
</evidence>
<dbReference type="CDD" id="cd02079">
    <property type="entry name" value="P-type_ATPase_HM"/>
    <property type="match status" value="1"/>
</dbReference>
<dbReference type="Gene3D" id="3.40.50.1000">
    <property type="entry name" value="HAD superfamily/HAD-like"/>
    <property type="match status" value="1"/>
</dbReference>
<keyword evidence="4 12" id="KW-0812">Transmembrane</keyword>
<dbReference type="SFLD" id="SFLDF00027">
    <property type="entry name" value="p-type_atpase"/>
    <property type="match status" value="1"/>
</dbReference>
<dbReference type="STRING" id="317010.RU96_GL001283"/>
<comment type="similarity">
    <text evidence="2 12">Belongs to the cation transport ATPase (P-type) (TC 3.A.3) family. Type IB subfamily.</text>
</comment>
<evidence type="ECO:0000256" key="4">
    <source>
        <dbReference type="ARBA" id="ARBA00022692"/>
    </source>
</evidence>
<evidence type="ECO:0000256" key="1">
    <source>
        <dbReference type="ARBA" id="ARBA00004651"/>
    </source>
</evidence>
<dbReference type="SUPFAM" id="SSF56784">
    <property type="entry name" value="HAD-like"/>
    <property type="match status" value="1"/>
</dbReference>
<evidence type="ECO:0000256" key="5">
    <source>
        <dbReference type="ARBA" id="ARBA00022723"/>
    </source>
</evidence>
<reference evidence="14 15" key="1">
    <citation type="submission" date="2014-12" db="EMBL/GenBank/DDBJ databases">
        <title>Draft genome sequences of 29 type strains of Enterococci.</title>
        <authorList>
            <person name="Zhong Z."/>
            <person name="Sun Z."/>
            <person name="Liu W."/>
            <person name="Zhang W."/>
            <person name="Zhang H."/>
        </authorList>
    </citation>
    <scope>NUCLEOTIDE SEQUENCE [LARGE SCALE GENOMIC DNA]</scope>
    <source>
        <strain evidence="14 15">DSM 21207</strain>
    </source>
</reference>
<dbReference type="Gene3D" id="3.40.1110.10">
    <property type="entry name" value="Calcium-transporting ATPase, cytoplasmic domain N"/>
    <property type="match status" value="1"/>
</dbReference>
<evidence type="ECO:0000313" key="14">
    <source>
        <dbReference type="EMBL" id="OJG14278.1"/>
    </source>
</evidence>
<feature type="transmembrane region" description="Helical" evidence="12">
    <location>
        <begin position="37"/>
        <end position="57"/>
    </location>
</feature>
<sequence>MKLQQKILYQESTITAISGSLIIAAFISSGLHFKAGYTLALIVASLLGGMPIFIKAYQALRVKVISIDLLVSLAVVGAFFIGEFNESALVTFLFLFGSLLEQKTLEKTRLAIKSLTQMVPKRAFVIRSGKVEEVPVAQVKVSEQLFVKTGGQVPVDGVITSGEGYLNEASVTGEARLIHKTKGDFVFAGTLLDNGTLHLTAQKVGEDTTFGKIIALVEEAQDSKSKAERFIDRFAKFYTPFVFILALFVGIISRDLSLGITILVLGCPGALVIGVPVSNVAGIGNGAKSGILLKGGEILDTFSQVDTFVFDKTGTLTTGKTTVATLKNYFGNQEENLRILASVEKESNHPLGKAIVNYQMFEKYLPVKNTHVLKGRGIKAEVLQHQILVGNEKLLQEAGVNMDIALKDQILLQENAHSLVYLAVDGQLAQLVGIKDQVRPQAKATLRQLKKLGIKNFVMLTGDNEKTAEIVGENLGMSEIHGGLLPADKAEFITQLQKTGHKVAFVGDGVNDSPAIALADIGIAMGNGTDVAVETSDVVLMNSDFSKLVHAYALTKKTVWNMKENIAIAVLTVVFLLVGLIFGYIYMASGMLVHELSILVVILNGMRLIPYKVKKLDGNQFFKKKEVLQ</sequence>
<keyword evidence="9 12" id="KW-0472">Membrane</keyword>
<gene>
    <name evidence="14" type="ORF">RU96_GL001283</name>
</gene>
<dbReference type="InterPro" id="IPR018303">
    <property type="entry name" value="ATPase_P-typ_P_site"/>
</dbReference>
<name>A0A1L8R3E1_9ENTE</name>
<dbReference type="EC" id="7.2.2.21" evidence="10"/>
<dbReference type="InterPro" id="IPR023299">
    <property type="entry name" value="ATPase_P-typ_cyto_dom_N"/>
</dbReference>
<keyword evidence="3" id="KW-0104">Cadmium</keyword>
<organism evidence="14 15">
    <name type="scientific">Enterococcus canintestini</name>
    <dbReference type="NCBI Taxonomy" id="317010"/>
    <lineage>
        <taxon>Bacteria</taxon>
        <taxon>Bacillati</taxon>
        <taxon>Bacillota</taxon>
        <taxon>Bacilli</taxon>
        <taxon>Lactobacillales</taxon>
        <taxon>Enterococcaceae</taxon>
        <taxon>Enterococcus</taxon>
    </lineage>
</organism>
<dbReference type="GO" id="GO:0005886">
    <property type="term" value="C:plasma membrane"/>
    <property type="evidence" value="ECO:0007669"/>
    <property type="project" value="UniProtKB-SubCell"/>
</dbReference>
<dbReference type="InterPro" id="IPR001757">
    <property type="entry name" value="P_typ_ATPase"/>
</dbReference>
<keyword evidence="12" id="KW-0067">ATP-binding</keyword>
<comment type="subcellular location">
    <subcellularLocation>
        <location evidence="1">Cell membrane</location>
        <topology evidence="1">Multi-pass membrane protein</topology>
    </subcellularLocation>
</comment>
<dbReference type="Proteomes" id="UP000182835">
    <property type="component" value="Unassembled WGS sequence"/>
</dbReference>
<evidence type="ECO:0000256" key="2">
    <source>
        <dbReference type="ARBA" id="ARBA00006024"/>
    </source>
</evidence>
<accession>A0A1L8R3E1</accession>
<feature type="transmembrane region" description="Helical" evidence="12">
    <location>
        <begin position="566"/>
        <end position="586"/>
    </location>
</feature>
<dbReference type="PROSITE" id="PS01229">
    <property type="entry name" value="COF_2"/>
    <property type="match status" value="1"/>
</dbReference>
<feature type="domain" description="P-type ATPase A" evidence="13">
    <location>
        <begin position="118"/>
        <end position="218"/>
    </location>
</feature>
<dbReference type="InterPro" id="IPR044492">
    <property type="entry name" value="P_typ_ATPase_HD_dom"/>
</dbReference>
<dbReference type="InterPro" id="IPR023298">
    <property type="entry name" value="ATPase_P-typ_TM_dom_sf"/>
</dbReference>
<dbReference type="NCBIfam" id="TIGR01525">
    <property type="entry name" value="ATPase-IB_hvy"/>
    <property type="match status" value="1"/>
</dbReference>
<keyword evidence="12" id="KW-0547">Nucleotide-binding</keyword>
<dbReference type="Pfam" id="PF00122">
    <property type="entry name" value="E1-E2_ATPase"/>
    <property type="match status" value="1"/>
</dbReference>
<dbReference type="NCBIfam" id="TIGR01494">
    <property type="entry name" value="ATPase_P-type"/>
    <property type="match status" value="1"/>
</dbReference>
<feature type="transmembrane region" description="Helical" evidence="12">
    <location>
        <begin position="258"/>
        <end position="284"/>
    </location>
</feature>
<dbReference type="SFLD" id="SFLDS00003">
    <property type="entry name" value="Haloacid_Dehalogenase"/>
    <property type="match status" value="1"/>
</dbReference>
<dbReference type="Gene3D" id="2.70.150.10">
    <property type="entry name" value="Calcium-transporting ATPase, cytoplasmic transduction domain A"/>
    <property type="match status" value="1"/>
</dbReference>
<keyword evidence="5 12" id="KW-0479">Metal-binding</keyword>
<evidence type="ECO:0000259" key="13">
    <source>
        <dbReference type="Pfam" id="PF00122"/>
    </source>
</evidence>
<keyword evidence="8" id="KW-0406">Ion transport</keyword>
<dbReference type="InterPro" id="IPR036412">
    <property type="entry name" value="HAD-like_sf"/>
</dbReference>
<dbReference type="InterPro" id="IPR059000">
    <property type="entry name" value="ATPase_P-type_domA"/>
</dbReference>
<comment type="catalytic activity">
    <reaction evidence="11">
        <text>Cd(2+)(in) + ATP + H2O = Cd(2+)(out) + ADP + phosphate + H(+)</text>
        <dbReference type="Rhea" id="RHEA:12132"/>
        <dbReference type="ChEBI" id="CHEBI:15377"/>
        <dbReference type="ChEBI" id="CHEBI:15378"/>
        <dbReference type="ChEBI" id="CHEBI:30616"/>
        <dbReference type="ChEBI" id="CHEBI:43474"/>
        <dbReference type="ChEBI" id="CHEBI:48775"/>
        <dbReference type="ChEBI" id="CHEBI:456216"/>
        <dbReference type="EC" id="7.2.2.21"/>
    </reaction>
</comment>
<dbReference type="GO" id="GO:0046872">
    <property type="term" value="F:metal ion binding"/>
    <property type="evidence" value="ECO:0007669"/>
    <property type="project" value="UniProtKB-KW"/>
</dbReference>
<proteinExistence type="inferred from homology"/>
<dbReference type="PROSITE" id="PS00154">
    <property type="entry name" value="ATPASE_E1_E2"/>
    <property type="match status" value="1"/>
</dbReference>
<evidence type="ECO:0000256" key="10">
    <source>
        <dbReference type="ARBA" id="ARBA00039103"/>
    </source>
</evidence>
<evidence type="ECO:0000256" key="7">
    <source>
        <dbReference type="ARBA" id="ARBA00022989"/>
    </source>
</evidence>
<dbReference type="InterPro" id="IPR027256">
    <property type="entry name" value="P-typ_ATPase_IB"/>
</dbReference>
<dbReference type="AlphaFoldDB" id="A0A1L8R3E1"/>
<feature type="transmembrane region" description="Helical" evidence="12">
    <location>
        <begin position="12"/>
        <end position="31"/>
    </location>
</feature>
<dbReference type="Pfam" id="PF00702">
    <property type="entry name" value="Hydrolase"/>
    <property type="match status" value="1"/>
</dbReference>
<evidence type="ECO:0000256" key="3">
    <source>
        <dbReference type="ARBA" id="ARBA00022539"/>
    </source>
</evidence>
<dbReference type="PANTHER" id="PTHR48085">
    <property type="entry name" value="CADMIUM/ZINC-TRANSPORTING ATPASE HMA2-RELATED"/>
    <property type="match status" value="1"/>
</dbReference>
<dbReference type="OrthoDB" id="9813266at2"/>
<dbReference type="RefSeq" id="WP_071865511.1">
    <property type="nucleotide sequence ID" value="NZ_JBHLVQ010000008.1"/>
</dbReference>
<dbReference type="GO" id="GO:0008551">
    <property type="term" value="F:P-type cadmium transporter activity"/>
    <property type="evidence" value="ECO:0007669"/>
    <property type="project" value="UniProtKB-EC"/>
</dbReference>
<dbReference type="SUPFAM" id="SSF81653">
    <property type="entry name" value="Calcium ATPase, transduction domain A"/>
    <property type="match status" value="1"/>
</dbReference>